<gene>
    <name evidence="2" type="ORF">ERS852470_02327</name>
</gene>
<keyword evidence="1" id="KW-0175">Coiled coil</keyword>
<evidence type="ECO:0000256" key="1">
    <source>
        <dbReference type="SAM" id="Coils"/>
    </source>
</evidence>
<name>A0A174EZC1_9CLOT</name>
<dbReference type="AlphaFoldDB" id="A0A174EZC1"/>
<sequence>MANSIKLDWRNQEIFYVPATDVEFMIEDRTEKIKLTNEQFEYLFDQYRESVGEKTVSELEDKILELEVALENAHEIIEEKERLEDVRRERYFSPSY</sequence>
<dbReference type="EMBL" id="CYZV01000024">
    <property type="protein sequence ID" value="CUO43154.1"/>
    <property type="molecule type" value="Genomic_DNA"/>
</dbReference>
<evidence type="ECO:0000313" key="2">
    <source>
        <dbReference type="EMBL" id="CUO43154.1"/>
    </source>
</evidence>
<protein>
    <submittedName>
        <fullName evidence="2">Uncharacterized protein</fullName>
    </submittedName>
</protein>
<proteinExistence type="predicted"/>
<organism evidence="2 3">
    <name type="scientific">Clostridium disporicum</name>
    <dbReference type="NCBI Taxonomy" id="84024"/>
    <lineage>
        <taxon>Bacteria</taxon>
        <taxon>Bacillati</taxon>
        <taxon>Bacillota</taxon>
        <taxon>Clostridia</taxon>
        <taxon>Eubacteriales</taxon>
        <taxon>Clostridiaceae</taxon>
        <taxon>Clostridium</taxon>
    </lineage>
</organism>
<feature type="coiled-coil region" evidence="1">
    <location>
        <begin position="56"/>
        <end position="86"/>
    </location>
</feature>
<dbReference type="RefSeq" id="WP_055277034.1">
    <property type="nucleotide sequence ID" value="NZ_CYZV01000024.1"/>
</dbReference>
<accession>A0A174EZC1</accession>
<evidence type="ECO:0000313" key="3">
    <source>
        <dbReference type="Proteomes" id="UP000095558"/>
    </source>
</evidence>
<dbReference type="Proteomes" id="UP000095558">
    <property type="component" value="Unassembled WGS sequence"/>
</dbReference>
<reference evidence="2 3" key="1">
    <citation type="submission" date="2015-09" db="EMBL/GenBank/DDBJ databases">
        <authorList>
            <consortium name="Pathogen Informatics"/>
        </authorList>
    </citation>
    <scope>NUCLEOTIDE SEQUENCE [LARGE SCALE GENOMIC DNA]</scope>
    <source>
        <strain evidence="2 3">2789STDY5834855</strain>
    </source>
</reference>